<feature type="transmembrane region" description="Helical" evidence="1">
    <location>
        <begin position="7"/>
        <end position="26"/>
    </location>
</feature>
<organism evidence="2 3">
    <name type="scientific">Robertmurraya mangrovi</name>
    <dbReference type="NCBI Taxonomy" id="3098077"/>
    <lineage>
        <taxon>Bacteria</taxon>
        <taxon>Bacillati</taxon>
        <taxon>Bacillota</taxon>
        <taxon>Bacilli</taxon>
        <taxon>Bacillales</taxon>
        <taxon>Bacillaceae</taxon>
        <taxon>Robertmurraya</taxon>
    </lineage>
</organism>
<feature type="transmembrane region" description="Helical" evidence="1">
    <location>
        <begin position="265"/>
        <end position="287"/>
    </location>
</feature>
<dbReference type="InterPro" id="IPR004761">
    <property type="entry name" value="Spore_GerAB"/>
</dbReference>
<evidence type="ECO:0000313" key="2">
    <source>
        <dbReference type="EMBL" id="MDZ5470161.1"/>
    </source>
</evidence>
<feature type="transmembrane region" description="Helical" evidence="1">
    <location>
        <begin position="77"/>
        <end position="98"/>
    </location>
</feature>
<accession>A0ABU5ISQ0</accession>
<feature type="transmembrane region" description="Helical" evidence="1">
    <location>
        <begin position="211"/>
        <end position="235"/>
    </location>
</feature>
<proteinExistence type="predicted"/>
<dbReference type="Pfam" id="PF03845">
    <property type="entry name" value="Spore_permease"/>
    <property type="match status" value="1"/>
</dbReference>
<dbReference type="EMBL" id="JAXOFX010000001">
    <property type="protein sequence ID" value="MDZ5470161.1"/>
    <property type="molecule type" value="Genomic_DNA"/>
</dbReference>
<dbReference type="Proteomes" id="UP001290455">
    <property type="component" value="Unassembled WGS sequence"/>
</dbReference>
<name>A0ABU5ISQ0_9BACI</name>
<feature type="transmembrane region" description="Helical" evidence="1">
    <location>
        <begin position="110"/>
        <end position="128"/>
    </location>
</feature>
<sequence>MSRYYYYLLILNMLANITVFTPKLLLEKRTNGMIGSLIIAVILGITFLWIITKIFIKFPGRGLPELLESYTPKWFAKLYLLGAGLTWYVAGITTLIGYSFLSKRYLNPDMSLTMIVSIFLVVITFGILMKSQKVLYALEFALALCAPIIIVIIIKASFSDSMNWEIARMPFTYYRNLPSYETISVAMFSVLGYINISIFNREWKKPQKLKIGPIAGIGLLAFINLLTTTLIPIGFNGIDGVGDIVYPWIFTSDSIRMEFFFLERVFIMFLLLYLVISLISMVIHWHVGFQFLMGFSTFPFIKWKKHQLGKYVYIAFFWIASIQIVNRIPEFQAISFIKLYLSLIIPYITFMVLLLFFIVRKVKKNEA</sequence>
<evidence type="ECO:0000256" key="1">
    <source>
        <dbReference type="SAM" id="Phobius"/>
    </source>
</evidence>
<feature type="transmembrane region" description="Helical" evidence="1">
    <location>
        <begin position="337"/>
        <end position="359"/>
    </location>
</feature>
<feature type="transmembrane region" description="Helical" evidence="1">
    <location>
        <begin position="308"/>
        <end position="325"/>
    </location>
</feature>
<keyword evidence="1" id="KW-0472">Membrane</keyword>
<feature type="transmembrane region" description="Helical" evidence="1">
    <location>
        <begin position="32"/>
        <end position="56"/>
    </location>
</feature>
<dbReference type="RefSeq" id="WP_322444475.1">
    <property type="nucleotide sequence ID" value="NZ_JAXOFX010000001.1"/>
</dbReference>
<comment type="caution">
    <text evidence="2">The sequence shown here is derived from an EMBL/GenBank/DDBJ whole genome shotgun (WGS) entry which is preliminary data.</text>
</comment>
<reference evidence="2 3" key="1">
    <citation type="submission" date="2023-11" db="EMBL/GenBank/DDBJ databases">
        <title>Bacillus jintuensis, isolated from a mudflat on the Beibu Gulf coast.</title>
        <authorList>
            <person name="Li M."/>
        </authorList>
    </citation>
    <scope>NUCLEOTIDE SEQUENCE [LARGE SCALE GENOMIC DNA]</scope>
    <source>
        <strain evidence="2 3">31A1R</strain>
    </source>
</reference>
<keyword evidence="1" id="KW-0812">Transmembrane</keyword>
<gene>
    <name evidence="2" type="ORF">SM124_00230</name>
</gene>
<feature type="transmembrane region" description="Helical" evidence="1">
    <location>
        <begin position="135"/>
        <end position="158"/>
    </location>
</feature>
<protein>
    <submittedName>
        <fullName evidence="2">GerAB/ArcD/ProY family transporter</fullName>
    </submittedName>
</protein>
<evidence type="ECO:0000313" key="3">
    <source>
        <dbReference type="Proteomes" id="UP001290455"/>
    </source>
</evidence>
<keyword evidence="1" id="KW-1133">Transmembrane helix</keyword>
<keyword evidence="3" id="KW-1185">Reference proteome</keyword>
<feature type="transmembrane region" description="Helical" evidence="1">
    <location>
        <begin position="178"/>
        <end position="199"/>
    </location>
</feature>